<sequence>MYLILRGQHLVASRRNPLLCCYRASPENKTFVIKNMTPGEYKYQQDLQKQLSSCPNLRTVVDGLPGPELFIYPFLQTDCGPVILHPGKYIGNGLRGNQMWRSPESGARSIQGTPLNIFSFGIVPIYVVLKEMGFCVTDEELAADDSWRHLKCHISFFVDEDGLNSILQWTGLENPFFERIMDPTGSFEKEGEN</sequence>
<protein>
    <submittedName>
        <fullName evidence="1">Calcium/calmodulin dependent protein kinase</fullName>
    </submittedName>
</protein>
<dbReference type="AlphaFoldDB" id="A0A9P7YI03"/>
<dbReference type="OrthoDB" id="4062651at2759"/>
<keyword evidence="1" id="KW-0808">Transferase</keyword>
<dbReference type="Proteomes" id="UP000824998">
    <property type="component" value="Unassembled WGS sequence"/>
</dbReference>
<proteinExistence type="predicted"/>
<gene>
    <name evidence="1" type="ORF">BJ875DRAFT_512290</name>
</gene>
<reference evidence="1" key="1">
    <citation type="journal article" date="2021" name="IMA Fungus">
        <title>Genomic characterization of three marine fungi, including Emericellopsis atlantica sp. nov. with signatures of a generalist lifestyle and marine biomass degradation.</title>
        <authorList>
            <person name="Hagestad O.C."/>
            <person name="Hou L."/>
            <person name="Andersen J.H."/>
            <person name="Hansen E.H."/>
            <person name="Altermark B."/>
            <person name="Li C."/>
            <person name="Kuhnert E."/>
            <person name="Cox R.J."/>
            <person name="Crous P.W."/>
            <person name="Spatafora J.W."/>
            <person name="Lail K."/>
            <person name="Amirebrahimi M."/>
            <person name="Lipzen A."/>
            <person name="Pangilinan J."/>
            <person name="Andreopoulos W."/>
            <person name="Hayes R.D."/>
            <person name="Ng V."/>
            <person name="Grigoriev I.V."/>
            <person name="Jackson S.A."/>
            <person name="Sutton T.D.S."/>
            <person name="Dobson A.D.W."/>
            <person name="Rama T."/>
        </authorList>
    </citation>
    <scope>NUCLEOTIDE SEQUENCE</scope>
    <source>
        <strain evidence="1">TRa018bII</strain>
    </source>
</reference>
<dbReference type="EMBL" id="MU251504">
    <property type="protein sequence ID" value="KAG9233358.1"/>
    <property type="molecule type" value="Genomic_DNA"/>
</dbReference>
<name>A0A9P7YI03_9HELO</name>
<keyword evidence="2" id="KW-1185">Reference proteome</keyword>
<evidence type="ECO:0000313" key="1">
    <source>
        <dbReference type="EMBL" id="KAG9233358.1"/>
    </source>
</evidence>
<evidence type="ECO:0000313" key="2">
    <source>
        <dbReference type="Proteomes" id="UP000824998"/>
    </source>
</evidence>
<organism evidence="1 2">
    <name type="scientific">Amylocarpus encephaloides</name>
    <dbReference type="NCBI Taxonomy" id="45428"/>
    <lineage>
        <taxon>Eukaryota</taxon>
        <taxon>Fungi</taxon>
        <taxon>Dikarya</taxon>
        <taxon>Ascomycota</taxon>
        <taxon>Pezizomycotina</taxon>
        <taxon>Leotiomycetes</taxon>
        <taxon>Helotiales</taxon>
        <taxon>Helotiales incertae sedis</taxon>
        <taxon>Amylocarpus</taxon>
    </lineage>
</organism>
<dbReference type="GO" id="GO:0016301">
    <property type="term" value="F:kinase activity"/>
    <property type="evidence" value="ECO:0007669"/>
    <property type="project" value="UniProtKB-KW"/>
</dbReference>
<accession>A0A9P7YI03</accession>
<comment type="caution">
    <text evidence="1">The sequence shown here is derived from an EMBL/GenBank/DDBJ whole genome shotgun (WGS) entry which is preliminary data.</text>
</comment>
<keyword evidence="1" id="KW-0418">Kinase</keyword>